<gene>
    <name evidence="1" type="ORF">I8J29_15655</name>
</gene>
<comment type="caution">
    <text evidence="1">The sequence shown here is derived from an EMBL/GenBank/DDBJ whole genome shotgun (WGS) entry which is preliminary data.</text>
</comment>
<evidence type="ECO:0000313" key="1">
    <source>
        <dbReference type="EMBL" id="MBO7745646.1"/>
    </source>
</evidence>
<evidence type="ECO:0000313" key="2">
    <source>
        <dbReference type="Proteomes" id="UP000670947"/>
    </source>
</evidence>
<proteinExistence type="predicted"/>
<keyword evidence="2" id="KW-1185">Reference proteome</keyword>
<organism evidence="1 2">
    <name type="scientific">Paenibacillus artemisiicola</name>
    <dbReference type="NCBI Taxonomy" id="1172618"/>
    <lineage>
        <taxon>Bacteria</taxon>
        <taxon>Bacillati</taxon>
        <taxon>Bacillota</taxon>
        <taxon>Bacilli</taxon>
        <taxon>Bacillales</taxon>
        <taxon>Paenibacillaceae</taxon>
        <taxon>Paenibacillus</taxon>
    </lineage>
</organism>
<sequence length="53" mass="5991">MARHGQTERNVELWRPPYIHPASPCKPEVCEGRTDILLHGDIGHYPEQPATAD</sequence>
<dbReference type="Proteomes" id="UP000670947">
    <property type="component" value="Unassembled WGS sequence"/>
</dbReference>
<protein>
    <submittedName>
        <fullName evidence="1">Uncharacterized protein</fullName>
    </submittedName>
</protein>
<dbReference type="EMBL" id="JAGGDJ010000011">
    <property type="protein sequence ID" value="MBO7745646.1"/>
    <property type="molecule type" value="Genomic_DNA"/>
</dbReference>
<dbReference type="RefSeq" id="WP_208848479.1">
    <property type="nucleotide sequence ID" value="NZ_JAGGDJ010000011.1"/>
</dbReference>
<accession>A0ABS3WBZ4</accession>
<name>A0ABS3WBZ4_9BACL</name>
<reference evidence="1 2" key="1">
    <citation type="submission" date="2021-03" db="EMBL/GenBank/DDBJ databases">
        <title>Paenibacillus artemisicola MWE-103 whole genome sequence.</title>
        <authorList>
            <person name="Ham Y.J."/>
        </authorList>
    </citation>
    <scope>NUCLEOTIDE SEQUENCE [LARGE SCALE GENOMIC DNA]</scope>
    <source>
        <strain evidence="1 2">MWE-103</strain>
    </source>
</reference>